<dbReference type="InterPro" id="IPR050508">
    <property type="entry name" value="Methyltransf_Superfamily"/>
</dbReference>
<dbReference type="Gene3D" id="3.40.50.150">
    <property type="entry name" value="Vaccinia Virus protein VP39"/>
    <property type="match status" value="1"/>
</dbReference>
<accession>A0A4R2K6Q2</accession>
<evidence type="ECO:0000313" key="2">
    <source>
        <dbReference type="EMBL" id="TCO65508.1"/>
    </source>
</evidence>
<dbReference type="EMBL" id="SLWS01000001">
    <property type="protein sequence ID" value="TCO65508.1"/>
    <property type="molecule type" value="Genomic_DNA"/>
</dbReference>
<dbReference type="AlphaFoldDB" id="A0A4R2K6Q2"/>
<dbReference type="GO" id="GO:0032259">
    <property type="term" value="P:methylation"/>
    <property type="evidence" value="ECO:0007669"/>
    <property type="project" value="UniProtKB-KW"/>
</dbReference>
<evidence type="ECO:0000313" key="3">
    <source>
        <dbReference type="Proteomes" id="UP000295680"/>
    </source>
</evidence>
<dbReference type="Pfam" id="PF13649">
    <property type="entry name" value="Methyltransf_25"/>
    <property type="match status" value="1"/>
</dbReference>
<gene>
    <name evidence="2" type="ORF">EV192_1011300</name>
</gene>
<keyword evidence="2" id="KW-0489">Methyltransferase</keyword>
<comment type="caution">
    <text evidence="2">The sequence shown here is derived from an EMBL/GenBank/DDBJ whole genome shotgun (WGS) entry which is preliminary data.</text>
</comment>
<keyword evidence="3" id="KW-1185">Reference proteome</keyword>
<dbReference type="SUPFAM" id="SSF53335">
    <property type="entry name" value="S-adenosyl-L-methionine-dependent methyltransferases"/>
    <property type="match status" value="1"/>
</dbReference>
<dbReference type="GO" id="GO:0008168">
    <property type="term" value="F:methyltransferase activity"/>
    <property type="evidence" value="ECO:0007669"/>
    <property type="project" value="UniProtKB-KW"/>
</dbReference>
<protein>
    <submittedName>
        <fullName evidence="2">Methyltransferase family protein</fullName>
    </submittedName>
</protein>
<proteinExistence type="predicted"/>
<reference evidence="2 3" key="1">
    <citation type="submission" date="2019-03" db="EMBL/GenBank/DDBJ databases">
        <title>Genomic Encyclopedia of Type Strains, Phase IV (KMG-IV): sequencing the most valuable type-strain genomes for metagenomic binning, comparative biology and taxonomic classification.</title>
        <authorList>
            <person name="Goeker M."/>
        </authorList>
    </citation>
    <scope>NUCLEOTIDE SEQUENCE [LARGE SCALE GENOMIC DNA]</scope>
    <source>
        <strain evidence="2 3">DSM 45934</strain>
    </source>
</reference>
<sequence>MNVFDEIATHYDDDLFHQVVAEKLVAGLADAPTPDLVVDIATGTGAAAFAALQHLGARDVVAVDLSAGMIARALEKAAVQDPEGKIRWQVAPAVPAPVPDASADLVVCASSLHFLGNAALKDWLRVLRPSGTIAFSLPLATTFTPSSAFAPLVATDLALPTTVAEAAAVATGYLNPVAHRIEASSGRVAFLVYATAPA</sequence>
<keyword evidence="2" id="KW-0808">Transferase</keyword>
<dbReference type="Proteomes" id="UP000295680">
    <property type="component" value="Unassembled WGS sequence"/>
</dbReference>
<name>A0A4R2K6Q2_9PSEU</name>
<feature type="domain" description="Methyltransferase" evidence="1">
    <location>
        <begin position="37"/>
        <end position="131"/>
    </location>
</feature>
<dbReference type="InterPro" id="IPR041698">
    <property type="entry name" value="Methyltransf_25"/>
</dbReference>
<dbReference type="PANTHER" id="PTHR42912">
    <property type="entry name" value="METHYLTRANSFERASE"/>
    <property type="match status" value="1"/>
</dbReference>
<evidence type="ECO:0000259" key="1">
    <source>
        <dbReference type="Pfam" id="PF13649"/>
    </source>
</evidence>
<organism evidence="2 3">
    <name type="scientific">Actinocrispum wychmicini</name>
    <dbReference type="NCBI Taxonomy" id="1213861"/>
    <lineage>
        <taxon>Bacteria</taxon>
        <taxon>Bacillati</taxon>
        <taxon>Actinomycetota</taxon>
        <taxon>Actinomycetes</taxon>
        <taxon>Pseudonocardiales</taxon>
        <taxon>Pseudonocardiaceae</taxon>
        <taxon>Actinocrispum</taxon>
    </lineage>
</organism>
<dbReference type="InterPro" id="IPR029063">
    <property type="entry name" value="SAM-dependent_MTases_sf"/>
</dbReference>
<dbReference type="RefSeq" id="WP_243726657.1">
    <property type="nucleotide sequence ID" value="NZ_SLWS01000001.1"/>
</dbReference>